<evidence type="ECO:0000313" key="9">
    <source>
        <dbReference type="EMBL" id="CAF3907447.1"/>
    </source>
</evidence>
<keyword evidence="10" id="KW-1185">Reference proteome</keyword>
<evidence type="ECO:0000313" key="10">
    <source>
        <dbReference type="Proteomes" id="UP000663829"/>
    </source>
</evidence>
<reference evidence="8" key="1">
    <citation type="submission" date="2021-02" db="EMBL/GenBank/DDBJ databases">
        <authorList>
            <person name="Nowell W R."/>
        </authorList>
    </citation>
    <scope>NUCLEOTIDE SEQUENCE</scope>
</reference>
<evidence type="ECO:0000256" key="2">
    <source>
        <dbReference type="ARBA" id="ARBA00010532"/>
    </source>
</evidence>
<name>A0A814S7W8_9BILA</name>
<dbReference type="OrthoDB" id="195015at2759"/>
<dbReference type="GO" id="GO:0005737">
    <property type="term" value="C:cytoplasm"/>
    <property type="evidence" value="ECO:0007669"/>
    <property type="project" value="TreeGrafter"/>
</dbReference>
<evidence type="ECO:0000256" key="5">
    <source>
        <dbReference type="ARBA" id="ARBA00023136"/>
    </source>
</evidence>
<accession>A0A814S7W8</accession>
<evidence type="ECO:0000256" key="6">
    <source>
        <dbReference type="ARBA" id="ARBA00023180"/>
    </source>
</evidence>
<dbReference type="GO" id="GO:0005044">
    <property type="term" value="F:scavenger receptor activity"/>
    <property type="evidence" value="ECO:0007669"/>
    <property type="project" value="TreeGrafter"/>
</dbReference>
<comment type="similarity">
    <text evidence="2">Belongs to the CD36 family.</text>
</comment>
<dbReference type="PANTHER" id="PTHR11923">
    <property type="entry name" value="SCAVENGER RECEPTOR CLASS B TYPE-1 SR-B1"/>
    <property type="match status" value="1"/>
</dbReference>
<dbReference type="AlphaFoldDB" id="A0A814S7W8"/>
<keyword evidence="6" id="KW-0325">Glycoprotein</keyword>
<dbReference type="Pfam" id="PF01130">
    <property type="entry name" value="CD36"/>
    <property type="match status" value="1"/>
</dbReference>
<sequence>MKIQLRPESDGYKNWIESPVTTTRAYRLFNVTNYKTIMTNPSSPMEIQETDPFMYKLSIKKNDIDWSDDNSEVSYSVERLFERIDTFNEALLNEKGAFVDIPRLLFRTKFDPKAHENMFIGAGYNVFDNHTRAVDLIEGFASRIFAFIQAQMVGPNTDKYGYIYRVSMYNGSRGYNFTIRTGSDNLMEKGRVVDYKSEYSPFRTNYSKYNFSFYDGLTFPPLNNPTKMPAINIFQADFCRPIQLRYNQTLPMFGLNAVHEYVLRLVDHETCSDMNVTCEESQYLDISKCFSETLKDAFYLSKPHMYTTNTSLPTNWNVNFIPDKDRHESTVYFEPITGTPIKAQLRVQLNARTYVDKIEVDIHENTKVIDAEGVKRIIPMFWIDQTITLNDATLSKFIHINQLMHTGRRFYETFKVGYIIVSFLLCLALIAFLEMMHYFRQNQSSMEETITLSQKTMKSSPEQQRLVRTMPTEVIHNIVVA</sequence>
<dbReference type="PANTHER" id="PTHR11923:SF51">
    <property type="entry name" value="LYSOSOME MEMBRANE PROTEIN 2"/>
    <property type="match status" value="1"/>
</dbReference>
<dbReference type="Proteomes" id="UP000663829">
    <property type="component" value="Unassembled WGS sequence"/>
</dbReference>
<dbReference type="PRINTS" id="PR01609">
    <property type="entry name" value="CD36FAMILY"/>
</dbReference>
<keyword evidence="5 7" id="KW-0472">Membrane</keyword>
<comment type="subcellular location">
    <subcellularLocation>
        <location evidence="1">Membrane</location>
    </subcellularLocation>
</comment>
<keyword evidence="4 7" id="KW-1133">Transmembrane helix</keyword>
<dbReference type="GO" id="GO:0016020">
    <property type="term" value="C:membrane"/>
    <property type="evidence" value="ECO:0007669"/>
    <property type="project" value="UniProtKB-SubCell"/>
</dbReference>
<protein>
    <submittedName>
        <fullName evidence="8">Uncharacterized protein</fullName>
    </submittedName>
</protein>
<gene>
    <name evidence="8" type="ORF">GPM918_LOCUS20824</name>
    <name evidence="9" type="ORF">SRO942_LOCUS20822</name>
</gene>
<keyword evidence="3 7" id="KW-0812">Transmembrane</keyword>
<evidence type="ECO:0000256" key="3">
    <source>
        <dbReference type="ARBA" id="ARBA00022692"/>
    </source>
</evidence>
<feature type="transmembrane region" description="Helical" evidence="7">
    <location>
        <begin position="416"/>
        <end position="436"/>
    </location>
</feature>
<dbReference type="EMBL" id="CAJOBC010006680">
    <property type="protein sequence ID" value="CAF3907447.1"/>
    <property type="molecule type" value="Genomic_DNA"/>
</dbReference>
<evidence type="ECO:0000313" key="8">
    <source>
        <dbReference type="EMBL" id="CAF1143799.1"/>
    </source>
</evidence>
<evidence type="ECO:0000256" key="1">
    <source>
        <dbReference type="ARBA" id="ARBA00004370"/>
    </source>
</evidence>
<dbReference type="Proteomes" id="UP000681722">
    <property type="component" value="Unassembled WGS sequence"/>
</dbReference>
<dbReference type="InterPro" id="IPR002159">
    <property type="entry name" value="CD36_fam"/>
</dbReference>
<dbReference type="EMBL" id="CAJNOQ010006679">
    <property type="protein sequence ID" value="CAF1143799.1"/>
    <property type="molecule type" value="Genomic_DNA"/>
</dbReference>
<evidence type="ECO:0000256" key="4">
    <source>
        <dbReference type="ARBA" id="ARBA00022989"/>
    </source>
</evidence>
<evidence type="ECO:0000256" key="7">
    <source>
        <dbReference type="SAM" id="Phobius"/>
    </source>
</evidence>
<organism evidence="8 10">
    <name type="scientific">Didymodactylos carnosus</name>
    <dbReference type="NCBI Taxonomy" id="1234261"/>
    <lineage>
        <taxon>Eukaryota</taxon>
        <taxon>Metazoa</taxon>
        <taxon>Spiralia</taxon>
        <taxon>Gnathifera</taxon>
        <taxon>Rotifera</taxon>
        <taxon>Eurotatoria</taxon>
        <taxon>Bdelloidea</taxon>
        <taxon>Philodinida</taxon>
        <taxon>Philodinidae</taxon>
        <taxon>Didymodactylos</taxon>
    </lineage>
</organism>
<comment type="caution">
    <text evidence="8">The sequence shown here is derived from an EMBL/GenBank/DDBJ whole genome shotgun (WGS) entry which is preliminary data.</text>
</comment>
<proteinExistence type="inferred from homology"/>